<dbReference type="PANTHER" id="PTHR48090:SF7">
    <property type="entry name" value="RFBJ PROTEIN"/>
    <property type="match status" value="1"/>
</dbReference>
<dbReference type="Pfam" id="PF00535">
    <property type="entry name" value="Glycos_transf_2"/>
    <property type="match status" value="1"/>
</dbReference>
<name>A0A6H1Q4G6_9PROT</name>
<dbReference type="AlphaFoldDB" id="A0A6H1Q4G6"/>
<organism evidence="3 4">
    <name type="scientific">Candidatus Pelagibacter giovannonii</name>
    <dbReference type="NCBI Taxonomy" id="2563896"/>
    <lineage>
        <taxon>Bacteria</taxon>
        <taxon>Pseudomonadati</taxon>
        <taxon>Pseudomonadota</taxon>
        <taxon>Alphaproteobacteria</taxon>
        <taxon>Candidatus Pelagibacterales</taxon>
        <taxon>Candidatus Pelagibacteraceae</taxon>
        <taxon>Candidatus Pelagibacter</taxon>
    </lineage>
</organism>
<keyword evidence="3" id="KW-0808">Transferase</keyword>
<keyword evidence="4" id="KW-1185">Reference proteome</keyword>
<evidence type="ECO:0000256" key="1">
    <source>
        <dbReference type="SAM" id="Phobius"/>
    </source>
</evidence>
<dbReference type="InterPro" id="IPR029044">
    <property type="entry name" value="Nucleotide-diphossugar_trans"/>
</dbReference>
<gene>
    <name evidence="3" type="ORF">E5R92_06310</name>
</gene>
<reference evidence="3 4" key="1">
    <citation type="journal article" date="2020" name="Nat. Microbiol.">
        <title>Lysogenic host-virus interactions in SAR11 marine bacteria.</title>
        <authorList>
            <person name="Morris R.M."/>
            <person name="Cain K.R."/>
            <person name="Hvorecny K.L."/>
            <person name="Kollman J.M."/>
        </authorList>
    </citation>
    <scope>NUCLEOTIDE SEQUENCE [LARGE SCALE GENOMIC DNA]</scope>
    <source>
        <strain evidence="3 4">NP1</strain>
    </source>
</reference>
<accession>A0A6H1Q4G6</accession>
<evidence type="ECO:0000313" key="3">
    <source>
        <dbReference type="EMBL" id="QIZ21390.1"/>
    </source>
</evidence>
<evidence type="ECO:0000259" key="2">
    <source>
        <dbReference type="Pfam" id="PF00535"/>
    </source>
</evidence>
<dbReference type="Gene3D" id="3.90.550.10">
    <property type="entry name" value="Spore Coat Polysaccharide Biosynthesis Protein SpsA, Chain A"/>
    <property type="match status" value="1"/>
</dbReference>
<protein>
    <submittedName>
        <fullName evidence="3">Glycosyltransferase family 2 protein</fullName>
    </submittedName>
</protein>
<proteinExistence type="predicted"/>
<dbReference type="EMBL" id="CP038852">
    <property type="protein sequence ID" value="QIZ21390.1"/>
    <property type="molecule type" value="Genomic_DNA"/>
</dbReference>
<feature type="transmembrane region" description="Helical" evidence="1">
    <location>
        <begin position="127"/>
        <end position="149"/>
    </location>
</feature>
<keyword evidence="1" id="KW-0812">Transmembrane</keyword>
<keyword evidence="1" id="KW-1133">Transmembrane helix</keyword>
<dbReference type="RefSeq" id="WP_168607248.1">
    <property type="nucleotide sequence ID" value="NZ_CP038852.1"/>
</dbReference>
<sequence length="220" mass="24859">MEDLTLVIPAKREEGSLPLVLNEIRNFNCAVIVILEESDVLTIEAIKGFNCKIILQKGRGYGNAIIEGINAVKTEHLCIFNADGSFDPKYLNKMLKLCKDQDYVFASRYLKDAGSDDDTIVTKIGNFIFSALGNILFSLGLSDILYTYIMGKTKSFKLLNLESNDFCLCVEIPVKMKRMGAKYLEVPSFERIRINGIKKVKAFQDGFKILVYMIKLFLKI</sequence>
<dbReference type="InterPro" id="IPR050256">
    <property type="entry name" value="Glycosyltransferase_2"/>
</dbReference>
<dbReference type="GO" id="GO:0016740">
    <property type="term" value="F:transferase activity"/>
    <property type="evidence" value="ECO:0007669"/>
    <property type="project" value="UniProtKB-KW"/>
</dbReference>
<dbReference type="PANTHER" id="PTHR48090">
    <property type="entry name" value="UNDECAPRENYL-PHOSPHATE 4-DEOXY-4-FORMAMIDO-L-ARABINOSE TRANSFERASE-RELATED"/>
    <property type="match status" value="1"/>
</dbReference>
<feature type="domain" description="Glycosyltransferase 2-like" evidence="2">
    <location>
        <begin position="6"/>
        <end position="156"/>
    </location>
</feature>
<dbReference type="SUPFAM" id="SSF53448">
    <property type="entry name" value="Nucleotide-diphospho-sugar transferases"/>
    <property type="match status" value="1"/>
</dbReference>
<evidence type="ECO:0000313" key="4">
    <source>
        <dbReference type="Proteomes" id="UP000501094"/>
    </source>
</evidence>
<keyword evidence="1" id="KW-0472">Membrane</keyword>
<dbReference type="KEGG" id="peg:E5R92_06310"/>
<dbReference type="InterPro" id="IPR001173">
    <property type="entry name" value="Glyco_trans_2-like"/>
</dbReference>
<dbReference type="CDD" id="cd04179">
    <property type="entry name" value="DPM_DPG-synthase_like"/>
    <property type="match status" value="1"/>
</dbReference>
<dbReference type="Proteomes" id="UP000501094">
    <property type="component" value="Chromosome"/>
</dbReference>